<keyword evidence="11" id="KW-0325">Glycoprotein</keyword>
<keyword evidence="8 14" id="KW-0472">Membrane</keyword>
<dbReference type="PANTHER" id="PTHR24242:SF404">
    <property type="entry name" value="OLFACTORY RECEPTOR"/>
    <property type="match status" value="1"/>
</dbReference>
<keyword evidence="9" id="KW-1015">Disulfide bond</keyword>
<evidence type="ECO:0000256" key="5">
    <source>
        <dbReference type="ARBA" id="ARBA00022725"/>
    </source>
</evidence>
<dbReference type="EMBL" id="CATNWA010016119">
    <property type="protein sequence ID" value="CAI9590065.1"/>
    <property type="molecule type" value="Genomic_DNA"/>
</dbReference>
<feature type="transmembrane region" description="Helical" evidence="14">
    <location>
        <begin position="20"/>
        <end position="46"/>
    </location>
</feature>
<evidence type="ECO:0000256" key="1">
    <source>
        <dbReference type="ARBA" id="ARBA00004651"/>
    </source>
</evidence>
<keyword evidence="4 13" id="KW-0812">Transmembrane</keyword>
<reference evidence="16" key="1">
    <citation type="submission" date="2023-05" db="EMBL/GenBank/DDBJ databases">
        <authorList>
            <person name="Stuckert A."/>
        </authorList>
    </citation>
    <scope>NUCLEOTIDE SEQUENCE</scope>
</reference>
<dbReference type="InterPro" id="IPR000725">
    <property type="entry name" value="Olfact_rcpt"/>
</dbReference>
<dbReference type="PROSITE" id="PS00237">
    <property type="entry name" value="G_PROTEIN_RECEP_F1_1"/>
    <property type="match status" value="1"/>
</dbReference>
<keyword evidence="5 14" id="KW-0552">Olfaction</keyword>
<evidence type="ECO:0000256" key="3">
    <source>
        <dbReference type="ARBA" id="ARBA00022606"/>
    </source>
</evidence>
<name>A0ABN9EZ24_9NEOB</name>
<evidence type="ECO:0000256" key="12">
    <source>
        <dbReference type="ARBA" id="ARBA00023224"/>
    </source>
</evidence>
<keyword evidence="3 14" id="KW-0716">Sensory transduction</keyword>
<dbReference type="SUPFAM" id="SSF81321">
    <property type="entry name" value="Family A G protein-coupled receptor-like"/>
    <property type="match status" value="1"/>
</dbReference>
<keyword evidence="12 13" id="KW-0807">Transducer</keyword>
<gene>
    <name evidence="16" type="ORF">SPARVUS_LOCUS10987459</name>
</gene>
<feature type="transmembrane region" description="Helical" evidence="14">
    <location>
        <begin position="100"/>
        <end position="121"/>
    </location>
</feature>
<keyword evidence="6 14" id="KW-1133">Transmembrane helix</keyword>
<evidence type="ECO:0000256" key="14">
    <source>
        <dbReference type="RuleBase" id="RU363047"/>
    </source>
</evidence>
<evidence type="ECO:0000313" key="17">
    <source>
        <dbReference type="Proteomes" id="UP001162483"/>
    </source>
</evidence>
<evidence type="ECO:0000259" key="15">
    <source>
        <dbReference type="PROSITE" id="PS50262"/>
    </source>
</evidence>
<feature type="transmembrane region" description="Helical" evidence="14">
    <location>
        <begin position="58"/>
        <end position="80"/>
    </location>
</feature>
<comment type="similarity">
    <text evidence="13">Belongs to the G-protein coupled receptor 1 family.</text>
</comment>
<feature type="transmembrane region" description="Helical" evidence="14">
    <location>
        <begin position="141"/>
        <end position="165"/>
    </location>
</feature>
<feature type="transmembrane region" description="Helical" evidence="14">
    <location>
        <begin position="234"/>
        <end position="256"/>
    </location>
</feature>
<proteinExistence type="inferred from homology"/>
<sequence>MLNRTLAKEFLLLGFEGHQNIRALLFILFFFVYIIIISGNLLIIGLVGTNKNLRSPMYVFLSNLSFSEIMITTNIVPNMLGVILEGSKTISFSGCFTQLFFHGLFGYMECLFLTVMSYDRYLAVCNPLHYTSIMDVMLKRYIILVWISSFIFIVVPIILLLQLYFCYPNVIDLFFCDLTPLLALSCSDTYAIKTEAIVSSVLLALCFFLIVFSYVCILLTILRIPSALGRQKTFSTCSSHLLAVLIFFLTIISVYGNPTMVYSSTINKLQSLLYVLVTPFFNPIIYTLRNKEIKSALYKLKNSLKNRNL</sequence>
<dbReference type="InterPro" id="IPR017452">
    <property type="entry name" value="GPCR_Rhodpsn_7TM"/>
</dbReference>
<feature type="transmembrane region" description="Helical" evidence="14">
    <location>
        <begin position="197"/>
        <end position="222"/>
    </location>
</feature>
<evidence type="ECO:0000256" key="7">
    <source>
        <dbReference type="ARBA" id="ARBA00023040"/>
    </source>
</evidence>
<comment type="caution">
    <text evidence="16">The sequence shown here is derived from an EMBL/GenBank/DDBJ whole genome shotgun (WGS) entry which is preliminary data.</text>
</comment>
<evidence type="ECO:0000313" key="16">
    <source>
        <dbReference type="EMBL" id="CAI9590065.1"/>
    </source>
</evidence>
<feature type="domain" description="G-protein coupled receptors family 1 profile" evidence="15">
    <location>
        <begin position="39"/>
        <end position="286"/>
    </location>
</feature>
<evidence type="ECO:0000256" key="2">
    <source>
        <dbReference type="ARBA" id="ARBA00022475"/>
    </source>
</evidence>
<accession>A0ABN9EZ24</accession>
<keyword evidence="17" id="KW-1185">Reference proteome</keyword>
<dbReference type="InterPro" id="IPR000276">
    <property type="entry name" value="GPCR_Rhodpsn"/>
</dbReference>
<dbReference type="Gene3D" id="1.20.1070.10">
    <property type="entry name" value="Rhodopsin 7-helix transmembrane proteins"/>
    <property type="match status" value="1"/>
</dbReference>
<feature type="transmembrane region" description="Helical" evidence="14">
    <location>
        <begin position="271"/>
        <end position="288"/>
    </location>
</feature>
<comment type="subcellular location">
    <subcellularLocation>
        <location evidence="1 14">Cell membrane</location>
        <topology evidence="1 14">Multi-pass membrane protein</topology>
    </subcellularLocation>
</comment>
<evidence type="ECO:0000256" key="4">
    <source>
        <dbReference type="ARBA" id="ARBA00022692"/>
    </source>
</evidence>
<dbReference type="Pfam" id="PF13853">
    <property type="entry name" value="7tm_4"/>
    <property type="match status" value="1"/>
</dbReference>
<dbReference type="PROSITE" id="PS50262">
    <property type="entry name" value="G_PROTEIN_RECEP_F1_2"/>
    <property type="match status" value="1"/>
</dbReference>
<evidence type="ECO:0000256" key="8">
    <source>
        <dbReference type="ARBA" id="ARBA00023136"/>
    </source>
</evidence>
<evidence type="ECO:0000256" key="10">
    <source>
        <dbReference type="ARBA" id="ARBA00023170"/>
    </source>
</evidence>
<dbReference type="InterPro" id="IPR050939">
    <property type="entry name" value="Olfactory_GPCR1"/>
</dbReference>
<keyword evidence="10 13" id="KW-0675">Receptor</keyword>
<dbReference type="PRINTS" id="PR00237">
    <property type="entry name" value="GPCRRHODOPSN"/>
</dbReference>
<keyword evidence="7 13" id="KW-0297">G-protein coupled receptor</keyword>
<evidence type="ECO:0000256" key="13">
    <source>
        <dbReference type="RuleBase" id="RU000688"/>
    </source>
</evidence>
<dbReference type="PRINTS" id="PR00245">
    <property type="entry name" value="OLFACTORYR"/>
</dbReference>
<protein>
    <recommendedName>
        <fullName evidence="14">Olfactory receptor</fullName>
    </recommendedName>
</protein>
<dbReference type="PANTHER" id="PTHR24242">
    <property type="entry name" value="G-PROTEIN COUPLED RECEPTOR"/>
    <property type="match status" value="1"/>
</dbReference>
<evidence type="ECO:0000256" key="9">
    <source>
        <dbReference type="ARBA" id="ARBA00023157"/>
    </source>
</evidence>
<keyword evidence="2 14" id="KW-1003">Cell membrane</keyword>
<organism evidence="16 17">
    <name type="scientific">Staurois parvus</name>
    <dbReference type="NCBI Taxonomy" id="386267"/>
    <lineage>
        <taxon>Eukaryota</taxon>
        <taxon>Metazoa</taxon>
        <taxon>Chordata</taxon>
        <taxon>Craniata</taxon>
        <taxon>Vertebrata</taxon>
        <taxon>Euteleostomi</taxon>
        <taxon>Amphibia</taxon>
        <taxon>Batrachia</taxon>
        <taxon>Anura</taxon>
        <taxon>Neobatrachia</taxon>
        <taxon>Ranoidea</taxon>
        <taxon>Ranidae</taxon>
        <taxon>Staurois</taxon>
    </lineage>
</organism>
<evidence type="ECO:0000256" key="11">
    <source>
        <dbReference type="ARBA" id="ARBA00023180"/>
    </source>
</evidence>
<dbReference type="Proteomes" id="UP001162483">
    <property type="component" value="Unassembled WGS sequence"/>
</dbReference>
<evidence type="ECO:0000256" key="6">
    <source>
        <dbReference type="ARBA" id="ARBA00022989"/>
    </source>
</evidence>